<dbReference type="InterPro" id="IPR029377">
    <property type="entry name" value="TMEM220"/>
</dbReference>
<feature type="transmembrane region" description="Helical" evidence="1">
    <location>
        <begin position="79"/>
        <end position="100"/>
    </location>
</feature>
<proteinExistence type="predicted"/>
<keyword evidence="3" id="KW-1185">Reference proteome</keyword>
<dbReference type="PANTHER" id="PTHR34262">
    <property type="entry name" value="TRANSMEMBRANE PROTEIN 220"/>
    <property type="match status" value="1"/>
</dbReference>
<dbReference type="AlphaFoldDB" id="A0A210QVE0"/>
<sequence length="189" mass="21143">MQSEFLIRYGKMPDTPTPPSTWVWQFINIIMTVFFCLAAFVNLNDDDWFVWVPGYAVPGLLSLTVAIKPSIANTTVWGSVAVIDFTLSCAYAIYAVVIALEALGHQVANPLQHEEGREMGGVFIIIFWLGIARFTNIGRPGTSVTNKNLMNALLLMTITLTLLPLLTWSLCFVSDWHTKLAHCNNMFKQ</sequence>
<accession>A0A210QVE0</accession>
<keyword evidence="1" id="KW-1133">Transmembrane helix</keyword>
<evidence type="ECO:0000313" key="2">
    <source>
        <dbReference type="EMBL" id="OWF52723.1"/>
    </source>
</evidence>
<dbReference type="EMBL" id="NEDP02001668">
    <property type="protein sequence ID" value="OWF52723.1"/>
    <property type="molecule type" value="Genomic_DNA"/>
</dbReference>
<keyword evidence="1 2" id="KW-0812">Transmembrane</keyword>
<reference evidence="2 3" key="1">
    <citation type="journal article" date="2017" name="Nat. Ecol. Evol.">
        <title>Scallop genome provides insights into evolution of bilaterian karyotype and development.</title>
        <authorList>
            <person name="Wang S."/>
            <person name="Zhang J."/>
            <person name="Jiao W."/>
            <person name="Li J."/>
            <person name="Xun X."/>
            <person name="Sun Y."/>
            <person name="Guo X."/>
            <person name="Huan P."/>
            <person name="Dong B."/>
            <person name="Zhang L."/>
            <person name="Hu X."/>
            <person name="Sun X."/>
            <person name="Wang J."/>
            <person name="Zhao C."/>
            <person name="Wang Y."/>
            <person name="Wang D."/>
            <person name="Huang X."/>
            <person name="Wang R."/>
            <person name="Lv J."/>
            <person name="Li Y."/>
            <person name="Zhang Z."/>
            <person name="Liu B."/>
            <person name="Lu W."/>
            <person name="Hui Y."/>
            <person name="Liang J."/>
            <person name="Zhou Z."/>
            <person name="Hou R."/>
            <person name="Li X."/>
            <person name="Liu Y."/>
            <person name="Li H."/>
            <person name="Ning X."/>
            <person name="Lin Y."/>
            <person name="Zhao L."/>
            <person name="Xing Q."/>
            <person name="Dou J."/>
            <person name="Li Y."/>
            <person name="Mao J."/>
            <person name="Guo H."/>
            <person name="Dou H."/>
            <person name="Li T."/>
            <person name="Mu C."/>
            <person name="Jiang W."/>
            <person name="Fu Q."/>
            <person name="Fu X."/>
            <person name="Miao Y."/>
            <person name="Liu J."/>
            <person name="Yu Q."/>
            <person name="Li R."/>
            <person name="Liao H."/>
            <person name="Li X."/>
            <person name="Kong Y."/>
            <person name="Jiang Z."/>
            <person name="Chourrout D."/>
            <person name="Li R."/>
            <person name="Bao Z."/>
        </authorList>
    </citation>
    <scope>NUCLEOTIDE SEQUENCE [LARGE SCALE GENOMIC DNA]</scope>
    <source>
        <strain evidence="2 3">PY_sf001</strain>
    </source>
</reference>
<dbReference type="OrthoDB" id="9924288at2759"/>
<dbReference type="PANTHER" id="PTHR34262:SF1">
    <property type="entry name" value="TRANSMEMBRANE PROTEIN 220"/>
    <property type="match status" value="1"/>
</dbReference>
<feature type="transmembrane region" description="Helical" evidence="1">
    <location>
        <begin position="120"/>
        <end position="137"/>
    </location>
</feature>
<comment type="caution">
    <text evidence="2">The sequence shown here is derived from an EMBL/GenBank/DDBJ whole genome shotgun (WGS) entry which is preliminary data.</text>
</comment>
<dbReference type="Proteomes" id="UP000242188">
    <property type="component" value="Unassembled WGS sequence"/>
</dbReference>
<evidence type="ECO:0000313" key="3">
    <source>
        <dbReference type="Proteomes" id="UP000242188"/>
    </source>
</evidence>
<protein>
    <submittedName>
        <fullName evidence="2">Transmembrane protein 220</fullName>
    </submittedName>
</protein>
<evidence type="ECO:0000256" key="1">
    <source>
        <dbReference type="SAM" id="Phobius"/>
    </source>
</evidence>
<gene>
    <name evidence="2" type="ORF">KP79_PYT06306</name>
</gene>
<keyword evidence="1" id="KW-0472">Membrane</keyword>
<dbReference type="Pfam" id="PF15071">
    <property type="entry name" value="TMEM220"/>
    <property type="match status" value="1"/>
</dbReference>
<feature type="transmembrane region" description="Helical" evidence="1">
    <location>
        <begin position="149"/>
        <end position="170"/>
    </location>
</feature>
<name>A0A210QVE0_MIZYE</name>
<feature type="transmembrane region" description="Helical" evidence="1">
    <location>
        <begin position="21"/>
        <end position="42"/>
    </location>
</feature>
<feature type="transmembrane region" description="Helical" evidence="1">
    <location>
        <begin position="48"/>
        <end position="67"/>
    </location>
</feature>
<organism evidence="2 3">
    <name type="scientific">Mizuhopecten yessoensis</name>
    <name type="common">Japanese scallop</name>
    <name type="synonym">Patinopecten yessoensis</name>
    <dbReference type="NCBI Taxonomy" id="6573"/>
    <lineage>
        <taxon>Eukaryota</taxon>
        <taxon>Metazoa</taxon>
        <taxon>Spiralia</taxon>
        <taxon>Lophotrochozoa</taxon>
        <taxon>Mollusca</taxon>
        <taxon>Bivalvia</taxon>
        <taxon>Autobranchia</taxon>
        <taxon>Pteriomorphia</taxon>
        <taxon>Pectinida</taxon>
        <taxon>Pectinoidea</taxon>
        <taxon>Pectinidae</taxon>
        <taxon>Mizuhopecten</taxon>
    </lineage>
</organism>